<organism evidence="2 3">
    <name type="scientific">Candidatus Marimicrobium litorale</name>
    <dbReference type="NCBI Taxonomy" id="2518991"/>
    <lineage>
        <taxon>Bacteria</taxon>
        <taxon>Pseudomonadati</taxon>
        <taxon>Pseudomonadota</taxon>
        <taxon>Gammaproteobacteria</taxon>
        <taxon>Cellvibrionales</taxon>
        <taxon>Halieaceae</taxon>
        <taxon>Marimicrobium</taxon>
    </lineage>
</organism>
<dbReference type="InterPro" id="IPR029045">
    <property type="entry name" value="ClpP/crotonase-like_dom_sf"/>
</dbReference>
<dbReference type="Gene3D" id="1.10.12.10">
    <property type="entry name" value="Lyase 2-enoyl-coa Hydratase, Chain A, domain 2"/>
    <property type="match status" value="1"/>
</dbReference>
<dbReference type="EMBL" id="SHNO01000001">
    <property type="protein sequence ID" value="MCX2977233.1"/>
    <property type="molecule type" value="Genomic_DNA"/>
</dbReference>
<evidence type="ECO:0008006" key="4">
    <source>
        <dbReference type="Google" id="ProtNLM"/>
    </source>
</evidence>
<reference evidence="2" key="1">
    <citation type="submission" date="2019-02" db="EMBL/GenBank/DDBJ databases">
        <authorList>
            <person name="Li S.-H."/>
        </authorList>
    </citation>
    <scope>NUCLEOTIDE SEQUENCE</scope>
    <source>
        <strain evidence="2">IMCC11814</strain>
    </source>
</reference>
<comment type="similarity">
    <text evidence="1">Belongs to the enoyl-CoA hydratase/isomerase family.</text>
</comment>
<dbReference type="InterPro" id="IPR014748">
    <property type="entry name" value="Enoyl-CoA_hydra_C"/>
</dbReference>
<comment type="caution">
    <text evidence="2">The sequence shown here is derived from an EMBL/GenBank/DDBJ whole genome shotgun (WGS) entry which is preliminary data.</text>
</comment>
<keyword evidence="3" id="KW-1185">Reference proteome</keyword>
<dbReference type="InterPro" id="IPR001753">
    <property type="entry name" value="Enoyl-CoA_hydra/iso"/>
</dbReference>
<dbReference type="Proteomes" id="UP001143304">
    <property type="component" value="Unassembled WGS sequence"/>
</dbReference>
<dbReference type="Gene3D" id="3.90.226.10">
    <property type="entry name" value="2-enoyl-CoA Hydratase, Chain A, domain 1"/>
    <property type="match status" value="1"/>
</dbReference>
<dbReference type="Pfam" id="PF00378">
    <property type="entry name" value="ECH_1"/>
    <property type="match status" value="1"/>
</dbReference>
<proteinExistence type="inferred from homology"/>
<accession>A0ABT3T4M1</accession>
<gene>
    <name evidence="2" type="ORF">EYC82_07685</name>
</gene>
<dbReference type="PANTHER" id="PTHR43459:SF1">
    <property type="entry name" value="EG:BACN32G11.4 PROTEIN"/>
    <property type="match status" value="1"/>
</dbReference>
<dbReference type="RefSeq" id="WP_279248963.1">
    <property type="nucleotide sequence ID" value="NZ_SHNO01000001.1"/>
</dbReference>
<dbReference type="PANTHER" id="PTHR43459">
    <property type="entry name" value="ENOYL-COA HYDRATASE"/>
    <property type="match status" value="1"/>
</dbReference>
<protein>
    <recommendedName>
        <fullName evidence="4">Enoyl-CoA hydratase</fullName>
    </recommendedName>
</protein>
<evidence type="ECO:0000256" key="1">
    <source>
        <dbReference type="ARBA" id="ARBA00005254"/>
    </source>
</evidence>
<dbReference type="SUPFAM" id="SSF52096">
    <property type="entry name" value="ClpP/crotonase"/>
    <property type="match status" value="1"/>
</dbReference>
<evidence type="ECO:0000313" key="2">
    <source>
        <dbReference type="EMBL" id="MCX2977233.1"/>
    </source>
</evidence>
<name>A0ABT3T4M1_9GAMM</name>
<evidence type="ECO:0000313" key="3">
    <source>
        <dbReference type="Proteomes" id="UP001143304"/>
    </source>
</evidence>
<sequence>MTSEHLVYEAHGAIARVTLRESAGPAGSTGNVWAALRSAFVAIEASDTVRAALISGAVGAFAFDPSPEASALPDRLEGVGVQDALSVLRMSRVPVVVALRGRVSGAGALLGFSGDWIVVDDEVEFMALDQVLQQAAGLNPGFVFLPALDTAVVSASAVLSGDEAARRGLVTECVESGAARERAEAIVKRLAQGPTRALALTRQLLDESANADFEAQCRRELEVNQVLRTSRDSAEGVQAFLEKRPARFRGE</sequence>
<dbReference type="CDD" id="cd06558">
    <property type="entry name" value="crotonase-like"/>
    <property type="match status" value="1"/>
</dbReference>